<gene>
    <name evidence="1" type="ORF">CKY47_11295</name>
</gene>
<dbReference type="SUPFAM" id="SSF55961">
    <property type="entry name" value="Bet v1-like"/>
    <property type="match status" value="1"/>
</dbReference>
<evidence type="ECO:0000313" key="1">
    <source>
        <dbReference type="EMBL" id="MDQ2584557.1"/>
    </source>
</evidence>
<name>A0ABU0WXH1_9PSEU</name>
<dbReference type="EMBL" id="NSDM01000004">
    <property type="protein sequence ID" value="MDQ2584557.1"/>
    <property type="molecule type" value="Genomic_DNA"/>
</dbReference>
<dbReference type="InterPro" id="IPR023393">
    <property type="entry name" value="START-like_dom_sf"/>
</dbReference>
<proteinExistence type="predicted"/>
<sequence length="246" mass="27158">MGHAFTSADEEELPGVTPEQVWEAIATGPGIDSWFMGVNEVEPGVAVEQAFGAYRPRHPITAWEPGERLAYGGEEEPDGRFVAYEFLVGARERGSTVLRVVTSGFLPGDDWADEFEAMTAGGQMFRRTLVTYLRHFAGRTARPLTAPGPRVTDWPALWAALGRRLGLDRAARTGDEVVLDGMPGVVYFANGQTLGIRTDGALYRFFRGVPDTVTAMHHVFTDDHRDERTWSTWLGDLLVATTRSEN</sequence>
<dbReference type="CDD" id="cd07814">
    <property type="entry name" value="SRPBCC_CalC_Aha1-like"/>
    <property type="match status" value="1"/>
</dbReference>
<dbReference type="Proteomes" id="UP001225605">
    <property type="component" value="Unassembled WGS sequence"/>
</dbReference>
<dbReference type="Gene3D" id="3.30.530.20">
    <property type="match status" value="1"/>
</dbReference>
<evidence type="ECO:0008006" key="3">
    <source>
        <dbReference type="Google" id="ProtNLM"/>
    </source>
</evidence>
<organism evidence="1 2">
    <name type="scientific">Saccharothrix yanglingensis</name>
    <dbReference type="NCBI Taxonomy" id="659496"/>
    <lineage>
        <taxon>Bacteria</taxon>
        <taxon>Bacillati</taxon>
        <taxon>Actinomycetota</taxon>
        <taxon>Actinomycetes</taxon>
        <taxon>Pseudonocardiales</taxon>
        <taxon>Pseudonocardiaceae</taxon>
        <taxon>Saccharothrix</taxon>
    </lineage>
</organism>
<evidence type="ECO:0000313" key="2">
    <source>
        <dbReference type="Proteomes" id="UP001225605"/>
    </source>
</evidence>
<reference evidence="1 2" key="1">
    <citation type="submission" date="2017-06" db="EMBL/GenBank/DDBJ databases">
        <title>Cultured bacterium strain Saccharothrix yanglingensis Hhs.015.</title>
        <authorList>
            <person name="Xia Y."/>
        </authorList>
    </citation>
    <scope>NUCLEOTIDE SEQUENCE [LARGE SCALE GENOMIC DNA]</scope>
    <source>
        <strain evidence="1 2">Hhs.015</strain>
    </source>
</reference>
<accession>A0ABU0WXH1</accession>
<protein>
    <recommendedName>
        <fullName evidence="3">SRPBCC domain-containing protein</fullName>
    </recommendedName>
</protein>
<dbReference type="RefSeq" id="WP_306745702.1">
    <property type="nucleotide sequence ID" value="NZ_NSDM01000004.1"/>
</dbReference>
<keyword evidence="2" id="KW-1185">Reference proteome</keyword>
<comment type="caution">
    <text evidence="1">The sequence shown here is derived from an EMBL/GenBank/DDBJ whole genome shotgun (WGS) entry which is preliminary data.</text>
</comment>